<keyword evidence="4" id="KW-0238">DNA-binding</keyword>
<dbReference type="CDD" id="cd10017">
    <property type="entry name" value="B3_DNA"/>
    <property type="match status" value="1"/>
</dbReference>
<dbReference type="PROSITE" id="PS50863">
    <property type="entry name" value="B3"/>
    <property type="match status" value="1"/>
</dbReference>
<evidence type="ECO:0000256" key="5">
    <source>
        <dbReference type="ARBA" id="ARBA00023163"/>
    </source>
</evidence>
<evidence type="ECO:0000256" key="3">
    <source>
        <dbReference type="ARBA" id="ARBA00023015"/>
    </source>
</evidence>
<dbReference type="EMBL" id="JABCRI010000010">
    <property type="protein sequence ID" value="KAF8399840.1"/>
    <property type="molecule type" value="Genomic_DNA"/>
</dbReference>
<dbReference type="PROSITE" id="PS50110">
    <property type="entry name" value="RESPONSE_REGULATORY"/>
    <property type="match status" value="1"/>
</dbReference>
<name>A0A834Z5P0_TETSI</name>
<organism evidence="11 12">
    <name type="scientific">Tetracentron sinense</name>
    <name type="common">Spur-leaf</name>
    <dbReference type="NCBI Taxonomy" id="13715"/>
    <lineage>
        <taxon>Eukaryota</taxon>
        <taxon>Viridiplantae</taxon>
        <taxon>Streptophyta</taxon>
        <taxon>Embryophyta</taxon>
        <taxon>Tracheophyta</taxon>
        <taxon>Spermatophyta</taxon>
        <taxon>Magnoliopsida</taxon>
        <taxon>Trochodendrales</taxon>
        <taxon>Trochodendraceae</taxon>
        <taxon>Tetracentron</taxon>
    </lineage>
</organism>
<evidence type="ECO:0000256" key="8">
    <source>
        <dbReference type="SAM" id="MobiDB-lite"/>
    </source>
</evidence>
<dbReference type="InterPro" id="IPR006447">
    <property type="entry name" value="Myb_dom_plants"/>
</dbReference>
<feature type="modified residue" description="4-aspartylphosphate" evidence="7">
    <location>
        <position position="887"/>
    </location>
</feature>
<feature type="region of interest" description="Disordered" evidence="8">
    <location>
        <begin position="249"/>
        <end position="278"/>
    </location>
</feature>
<dbReference type="InterPro" id="IPR015300">
    <property type="entry name" value="DNA-bd_pseudobarrel_sf"/>
</dbReference>
<sequence>MPSLLKQPLQFLPPKIACMLSSLDDQKTYLEDSNGHRWRVKLSNLNDSLAFQQGWHDFASDHNLEIGDFVVFNYIMESHFVVQIYSRNGCEKLNFLEEKNSSGRSIRNKLSSGNVLSDGINSNATDDLCHMVDKGSMNKQGSSSTVPSVSDIEIIESPCHAKDVKKVPMATENTSRCDNSFKRPHPVSTADYTEVPYYMIDRDAGYTQGEFRTSLFDLSNFEMFESKSHGSNGANKVPMTIEKEKSPYHANKSLPSQTTLEAGITDKDRVADEGTNRVVPSDVSDFGRCNAEDMEKVSIATETDSCYIKTSRHSQTASKVDFRENKKGTQEMPNGAIGKCTLTEKGNDGCSGKEPKVIKVEHKKRFNPRIKEEEKAYKVVKTEHVDSIGLSSPNSVNFCCSVPTVTQSWLARVGGSGGRDFEEERGGGSGEELDQQLSADFAAAKSFGQTTVEDELGQAEFRDGQVFDSMSSGDEAQADGDADGAAGAYVGLEGKVTPSGELPPRSGKSGDLESPSLSRFCSSHPSSPISNRSRDQGRVLAGGEFSLSSGRRCSLPVEELDVGRGSTPELVEDTRRANSGRDLDSGSVVLDSQLGSEEASEWVVSQMVGVSRFLGISIEGHEEDAKALFQKSERSEVQEEVYVVAKKSGGRKSFAAMERRRYSRGGTEEGIANRRAVVIFMSGSGWKALCKANKIQEGDVCKFAVESESEGVFRIQGVYSLAFGLGFSSSHGCLRFPRQSFEQLAQAMPLIQLVECLLIAESGIGRSQTRPGLIGVHNQRKRKNLPLSFFFSIFFCPNFPFLSTSNLRFAIVWSIALVMENGFSSPRTDAFPAGLRVLVVDDDPTWLKILEKMLKKCSYEVTTCCLARDALDMLRGKKDGFDIVISDVNMPDMDGFKLLEQVGLEMDLPVIMMSVDGETSRVMKGVQHGACDYLLKPVRMKELRNIWQHVFRKKIHEVKDIESHEGGPDEFDDGHLLSAGDTNLAKKRKDLENREHDDQEFSDPSAAKKVRVVWSVDLHQKFVNAVNQIGLDSEYQPGFLFNTLICIFIHKNISYFILCPSGDIWLSYLLFTTFSCHLNNACIEPLCVILLAEVGPKKILDLMNVPWLTRENVASHLQKYRLYLSRLQKQNEPKTSFGGIKLPDFSYKDPPGSFGLQSSTTMHQNNAANTNFGYSGNKILVQDVGSQIHGGDLEGIVSFLPAAEPKKALIGDVPDPQKTSSSSLMGTTHSLESLRPDVNYASFEFTIPRQHSWSGETPVKEQLKQEHEPYLLLGDGYTNPPLPIPHHIQVHRLRSVPSIYPRTSITERDKLGPIETRPLCTEYKSNHVTSISPVGRTVDLFSVQADSHIINPQAFEAISTITSSTKSRNFDQNCVNNLESVQQNIIPGSGSALLSSHGDVQLFSLQGCGYTENIGLQNIEFSDYNDSELVTELPSYLYDGLRFNCDYLDLMEYPTVDQGLFIA</sequence>
<evidence type="ECO:0000259" key="9">
    <source>
        <dbReference type="PROSITE" id="PS50110"/>
    </source>
</evidence>
<evidence type="ECO:0000256" key="2">
    <source>
        <dbReference type="ARBA" id="ARBA00023012"/>
    </source>
</evidence>
<evidence type="ECO:0000256" key="6">
    <source>
        <dbReference type="ARBA" id="ARBA00023242"/>
    </source>
</evidence>
<protein>
    <submittedName>
        <fullName evidence="11">Uncharacterized protein</fullName>
    </submittedName>
</protein>
<evidence type="ECO:0000313" key="12">
    <source>
        <dbReference type="Proteomes" id="UP000655225"/>
    </source>
</evidence>
<feature type="compositionally biased region" description="Basic and acidic residues" evidence="8">
    <location>
        <begin position="264"/>
        <end position="275"/>
    </location>
</feature>
<dbReference type="GO" id="GO:0009736">
    <property type="term" value="P:cytokinin-activated signaling pathway"/>
    <property type="evidence" value="ECO:0007669"/>
    <property type="project" value="InterPro"/>
</dbReference>
<dbReference type="SMART" id="SM00448">
    <property type="entry name" value="REC"/>
    <property type="match status" value="1"/>
</dbReference>
<dbReference type="SUPFAM" id="SSF52172">
    <property type="entry name" value="CheY-like"/>
    <property type="match status" value="1"/>
</dbReference>
<dbReference type="InterPro" id="IPR003340">
    <property type="entry name" value="B3_DNA-bd"/>
</dbReference>
<dbReference type="Gene3D" id="3.40.50.2300">
    <property type="match status" value="1"/>
</dbReference>
<keyword evidence="3" id="KW-0805">Transcription regulation</keyword>
<dbReference type="InterPro" id="IPR011006">
    <property type="entry name" value="CheY-like_superfamily"/>
</dbReference>
<dbReference type="Gene3D" id="1.10.10.60">
    <property type="entry name" value="Homeodomain-like"/>
    <property type="match status" value="1"/>
</dbReference>
<dbReference type="PANTHER" id="PTHR43874:SF187">
    <property type="entry name" value="TWO-COMPONENT RESPONSE REGULATOR ORR26-LIKE"/>
    <property type="match status" value="1"/>
</dbReference>
<dbReference type="PANTHER" id="PTHR43874">
    <property type="entry name" value="TWO-COMPONENT RESPONSE REGULATOR"/>
    <property type="match status" value="1"/>
</dbReference>
<dbReference type="SUPFAM" id="SSF46689">
    <property type="entry name" value="Homeodomain-like"/>
    <property type="match status" value="1"/>
</dbReference>
<accession>A0A834Z5P0</accession>
<feature type="domain" description="TF-B3" evidence="10">
    <location>
        <begin position="1"/>
        <end position="88"/>
    </location>
</feature>
<dbReference type="InterPro" id="IPR009057">
    <property type="entry name" value="Homeodomain-like_sf"/>
</dbReference>
<proteinExistence type="predicted"/>
<dbReference type="GO" id="GO:0005634">
    <property type="term" value="C:nucleus"/>
    <property type="evidence" value="ECO:0007669"/>
    <property type="project" value="UniProtKB-SubCell"/>
</dbReference>
<dbReference type="SMART" id="SM01019">
    <property type="entry name" value="B3"/>
    <property type="match status" value="1"/>
</dbReference>
<evidence type="ECO:0000259" key="10">
    <source>
        <dbReference type="PROSITE" id="PS50863"/>
    </source>
</evidence>
<dbReference type="CDD" id="cd17584">
    <property type="entry name" value="REC_typeB_ARR-like"/>
    <property type="match status" value="1"/>
</dbReference>
<feature type="domain" description="Response regulatory" evidence="9">
    <location>
        <begin position="836"/>
        <end position="951"/>
    </location>
</feature>
<comment type="subcellular location">
    <subcellularLocation>
        <location evidence="1">Nucleus</location>
    </subcellularLocation>
</comment>
<evidence type="ECO:0000256" key="1">
    <source>
        <dbReference type="ARBA" id="ARBA00004123"/>
    </source>
</evidence>
<dbReference type="Pfam" id="PF00072">
    <property type="entry name" value="Response_reg"/>
    <property type="match status" value="1"/>
</dbReference>
<comment type="caution">
    <text evidence="11">The sequence shown here is derived from an EMBL/GenBank/DDBJ whole genome shotgun (WGS) entry which is preliminary data.</text>
</comment>
<dbReference type="SUPFAM" id="SSF101936">
    <property type="entry name" value="DNA-binding pseudobarrel domain"/>
    <property type="match status" value="2"/>
</dbReference>
<keyword evidence="2" id="KW-0902">Two-component regulatory system</keyword>
<feature type="compositionally biased region" description="Low complexity" evidence="8">
    <location>
        <begin position="514"/>
        <end position="531"/>
    </location>
</feature>
<dbReference type="Gene3D" id="2.40.330.10">
    <property type="entry name" value="DNA-binding pseudobarrel domain"/>
    <property type="match status" value="2"/>
</dbReference>
<keyword evidence="12" id="KW-1185">Reference proteome</keyword>
<evidence type="ECO:0000313" key="11">
    <source>
        <dbReference type="EMBL" id="KAF8399840.1"/>
    </source>
</evidence>
<dbReference type="Pfam" id="PF02362">
    <property type="entry name" value="B3"/>
    <property type="match status" value="1"/>
</dbReference>
<dbReference type="OrthoDB" id="60033at2759"/>
<reference evidence="11 12" key="1">
    <citation type="submission" date="2020-04" db="EMBL/GenBank/DDBJ databases">
        <title>Plant Genome Project.</title>
        <authorList>
            <person name="Zhang R.-G."/>
        </authorList>
    </citation>
    <scope>NUCLEOTIDE SEQUENCE [LARGE SCALE GENOMIC DNA]</scope>
    <source>
        <strain evidence="11">YNK0</strain>
        <tissue evidence="11">Leaf</tissue>
    </source>
</reference>
<dbReference type="Proteomes" id="UP000655225">
    <property type="component" value="Unassembled WGS sequence"/>
</dbReference>
<evidence type="ECO:0000256" key="4">
    <source>
        <dbReference type="ARBA" id="ARBA00023125"/>
    </source>
</evidence>
<keyword evidence="6" id="KW-0539">Nucleus</keyword>
<feature type="region of interest" description="Disordered" evidence="8">
    <location>
        <begin position="494"/>
        <end position="537"/>
    </location>
</feature>
<keyword evidence="5" id="KW-0804">Transcription</keyword>
<keyword evidence="7" id="KW-0597">Phosphoprotein</keyword>
<gene>
    <name evidence="11" type="ORF">HHK36_015712</name>
</gene>
<evidence type="ECO:0000256" key="7">
    <source>
        <dbReference type="PROSITE-ProRule" id="PRU00169"/>
    </source>
</evidence>
<dbReference type="NCBIfam" id="TIGR01557">
    <property type="entry name" value="myb_SHAQKYF"/>
    <property type="match status" value="1"/>
</dbReference>
<dbReference type="GO" id="GO:0003677">
    <property type="term" value="F:DNA binding"/>
    <property type="evidence" value="ECO:0007669"/>
    <property type="project" value="UniProtKB-KW"/>
</dbReference>
<dbReference type="GO" id="GO:0000160">
    <property type="term" value="P:phosphorelay signal transduction system"/>
    <property type="evidence" value="ECO:0007669"/>
    <property type="project" value="UniProtKB-KW"/>
</dbReference>
<dbReference type="InterPro" id="IPR001789">
    <property type="entry name" value="Sig_transdc_resp-reg_receiver"/>
</dbReference>
<dbReference type="InterPro" id="IPR045279">
    <property type="entry name" value="ARR-like"/>
</dbReference>